<keyword evidence="2" id="KW-1185">Reference proteome</keyword>
<accession>A0ABQ2KJP2</accession>
<reference evidence="2" key="1">
    <citation type="journal article" date="2019" name="Int. J. Syst. Evol. Microbiol.">
        <title>The Global Catalogue of Microorganisms (GCM) 10K type strain sequencing project: providing services to taxonomists for standard genome sequencing and annotation.</title>
        <authorList>
            <consortium name="The Broad Institute Genomics Platform"/>
            <consortium name="The Broad Institute Genome Sequencing Center for Infectious Disease"/>
            <person name="Wu L."/>
            <person name="Ma J."/>
        </authorList>
    </citation>
    <scope>NUCLEOTIDE SEQUENCE [LARGE SCALE GENOMIC DNA]</scope>
    <source>
        <strain evidence="2">CGMCC 1.6960</strain>
    </source>
</reference>
<protein>
    <recommendedName>
        <fullName evidence="3">Pyridoxamine 5'-phosphate oxidase</fullName>
    </recommendedName>
</protein>
<sequence>MVSAGASASVSAADGTVPGMALDTDVRDRLFASGAIPILAIERPGRAPVAVPIWHAVEPDGTAWIVTPRDSLKARLLREAGRCALVVDEVEPEVRYASAECDVVAERPATREDAARMARRNLPPEAAEAYIAWAEGGGIGPEVVFVLRPVAWLSAQMG</sequence>
<proteinExistence type="predicted"/>
<name>A0ABQ2KJP2_9MICO</name>
<evidence type="ECO:0008006" key="3">
    <source>
        <dbReference type="Google" id="ProtNLM"/>
    </source>
</evidence>
<dbReference type="InterPro" id="IPR012349">
    <property type="entry name" value="Split_barrel_FMN-bd"/>
</dbReference>
<dbReference type="Gene3D" id="2.30.110.10">
    <property type="entry name" value="Electron Transport, Fmn-binding Protein, Chain A"/>
    <property type="match status" value="1"/>
</dbReference>
<evidence type="ECO:0000313" key="2">
    <source>
        <dbReference type="Proteomes" id="UP000626982"/>
    </source>
</evidence>
<organism evidence="1 2">
    <name type="scientific">Agrococcus terreus</name>
    <dbReference type="NCBI Taxonomy" id="574649"/>
    <lineage>
        <taxon>Bacteria</taxon>
        <taxon>Bacillati</taxon>
        <taxon>Actinomycetota</taxon>
        <taxon>Actinomycetes</taxon>
        <taxon>Micrococcales</taxon>
        <taxon>Microbacteriaceae</taxon>
        <taxon>Agrococcus</taxon>
    </lineage>
</organism>
<evidence type="ECO:0000313" key="1">
    <source>
        <dbReference type="EMBL" id="GGN84118.1"/>
    </source>
</evidence>
<dbReference type="Proteomes" id="UP000626982">
    <property type="component" value="Unassembled WGS sequence"/>
</dbReference>
<gene>
    <name evidence="1" type="ORF">GCM10010968_15630</name>
</gene>
<comment type="caution">
    <text evidence="1">The sequence shown here is derived from an EMBL/GenBank/DDBJ whole genome shotgun (WGS) entry which is preliminary data.</text>
</comment>
<dbReference type="SUPFAM" id="SSF50475">
    <property type="entry name" value="FMN-binding split barrel"/>
    <property type="match status" value="1"/>
</dbReference>
<dbReference type="EMBL" id="BMLM01000001">
    <property type="protein sequence ID" value="GGN84118.1"/>
    <property type="molecule type" value="Genomic_DNA"/>
</dbReference>